<dbReference type="HAMAP" id="MF_00120">
    <property type="entry name" value="GatA"/>
    <property type="match status" value="1"/>
</dbReference>
<evidence type="ECO:0000256" key="1">
    <source>
        <dbReference type="ARBA" id="ARBA00008069"/>
    </source>
</evidence>
<dbReference type="InterPro" id="IPR020556">
    <property type="entry name" value="Amidase_CS"/>
</dbReference>
<evidence type="ECO:0000256" key="3">
    <source>
        <dbReference type="ARBA" id="ARBA00022741"/>
    </source>
</evidence>
<reference evidence="9 10" key="1">
    <citation type="journal article" date="2016" name="Nat. Commun.">
        <title>Thousands of microbial genomes shed light on interconnected biogeochemical processes in an aquifer system.</title>
        <authorList>
            <person name="Anantharaman K."/>
            <person name="Brown C.T."/>
            <person name="Hug L.A."/>
            <person name="Sharon I."/>
            <person name="Castelle C.J."/>
            <person name="Probst A.J."/>
            <person name="Thomas B.C."/>
            <person name="Singh A."/>
            <person name="Wilkins M.J."/>
            <person name="Karaoz U."/>
            <person name="Brodie E.L."/>
            <person name="Williams K.H."/>
            <person name="Hubbard S.S."/>
            <person name="Banfield J.F."/>
        </authorList>
    </citation>
    <scope>NUCLEOTIDE SEQUENCE [LARGE SCALE GENOMIC DNA]</scope>
</reference>
<proteinExistence type="inferred from homology"/>
<organism evidence="9 10">
    <name type="scientific">Candidatus Azambacteria bacterium RBG_16_47_10</name>
    <dbReference type="NCBI Taxonomy" id="1797292"/>
    <lineage>
        <taxon>Bacteria</taxon>
        <taxon>Candidatus Azamiibacteriota</taxon>
    </lineage>
</organism>
<name>A0A1F5B0A8_9BACT</name>
<comment type="similarity">
    <text evidence="1 7">Belongs to the amidase family. GatA subfamily.</text>
</comment>
<comment type="catalytic activity">
    <reaction evidence="6 7">
        <text>L-glutamyl-tRNA(Gln) + L-glutamine + ATP + H2O = L-glutaminyl-tRNA(Gln) + L-glutamate + ADP + phosphate + H(+)</text>
        <dbReference type="Rhea" id="RHEA:17521"/>
        <dbReference type="Rhea" id="RHEA-COMP:9681"/>
        <dbReference type="Rhea" id="RHEA-COMP:9684"/>
        <dbReference type="ChEBI" id="CHEBI:15377"/>
        <dbReference type="ChEBI" id="CHEBI:15378"/>
        <dbReference type="ChEBI" id="CHEBI:29985"/>
        <dbReference type="ChEBI" id="CHEBI:30616"/>
        <dbReference type="ChEBI" id="CHEBI:43474"/>
        <dbReference type="ChEBI" id="CHEBI:58359"/>
        <dbReference type="ChEBI" id="CHEBI:78520"/>
        <dbReference type="ChEBI" id="CHEBI:78521"/>
        <dbReference type="ChEBI" id="CHEBI:456216"/>
        <dbReference type="EC" id="6.3.5.7"/>
    </reaction>
</comment>
<evidence type="ECO:0000313" key="9">
    <source>
        <dbReference type="EMBL" id="OGD23944.1"/>
    </source>
</evidence>
<dbReference type="GO" id="GO:0050567">
    <property type="term" value="F:glutaminyl-tRNA synthase (glutamine-hydrolyzing) activity"/>
    <property type="evidence" value="ECO:0007669"/>
    <property type="project" value="UniProtKB-UniRule"/>
</dbReference>
<evidence type="ECO:0000256" key="2">
    <source>
        <dbReference type="ARBA" id="ARBA00022598"/>
    </source>
</evidence>
<protein>
    <recommendedName>
        <fullName evidence="7">Glutamyl-tRNA(Gln) amidotransferase subunit A</fullName>
        <shortName evidence="7">Glu-ADT subunit A</shortName>
        <ecNumber evidence="7">6.3.5.7</ecNumber>
    </recommendedName>
</protein>
<dbReference type="InterPro" id="IPR036928">
    <property type="entry name" value="AS_sf"/>
</dbReference>
<dbReference type="PROSITE" id="PS00571">
    <property type="entry name" value="AMIDASES"/>
    <property type="match status" value="1"/>
</dbReference>
<feature type="active site" description="Charge relay system" evidence="7">
    <location>
        <position position="81"/>
    </location>
</feature>
<dbReference type="NCBIfam" id="TIGR00132">
    <property type="entry name" value="gatA"/>
    <property type="match status" value="1"/>
</dbReference>
<keyword evidence="3 7" id="KW-0547">Nucleotide-binding</keyword>
<keyword evidence="4 7" id="KW-0067">ATP-binding</keyword>
<evidence type="ECO:0000256" key="5">
    <source>
        <dbReference type="ARBA" id="ARBA00022917"/>
    </source>
</evidence>
<evidence type="ECO:0000256" key="6">
    <source>
        <dbReference type="ARBA" id="ARBA00047407"/>
    </source>
</evidence>
<dbReference type="EMBL" id="MEYI01000022">
    <property type="protein sequence ID" value="OGD23944.1"/>
    <property type="molecule type" value="Genomic_DNA"/>
</dbReference>
<keyword evidence="2 7" id="KW-0436">Ligase</keyword>
<evidence type="ECO:0000259" key="8">
    <source>
        <dbReference type="Pfam" id="PF01425"/>
    </source>
</evidence>
<accession>A0A1F5B0A8</accession>
<dbReference type="InterPro" id="IPR000120">
    <property type="entry name" value="Amidase"/>
</dbReference>
<comment type="subunit">
    <text evidence="7">Heterotrimer of A, B and C subunits.</text>
</comment>
<dbReference type="Proteomes" id="UP000176639">
    <property type="component" value="Unassembled WGS sequence"/>
</dbReference>
<dbReference type="GO" id="GO:0016740">
    <property type="term" value="F:transferase activity"/>
    <property type="evidence" value="ECO:0007669"/>
    <property type="project" value="UniProtKB-KW"/>
</dbReference>
<dbReference type="PANTHER" id="PTHR11895:SF151">
    <property type="entry name" value="GLUTAMYL-TRNA(GLN) AMIDOTRANSFERASE SUBUNIT A"/>
    <property type="match status" value="1"/>
</dbReference>
<dbReference type="AlphaFoldDB" id="A0A1F5B0A8"/>
<evidence type="ECO:0000313" key="10">
    <source>
        <dbReference type="Proteomes" id="UP000176639"/>
    </source>
</evidence>
<evidence type="ECO:0000256" key="7">
    <source>
        <dbReference type="HAMAP-Rule" id="MF_00120"/>
    </source>
</evidence>
<gene>
    <name evidence="7 9" type="primary">gatA</name>
    <name evidence="9" type="ORF">A2Z10_02365</name>
</gene>
<dbReference type="InterPro" id="IPR004412">
    <property type="entry name" value="GatA"/>
</dbReference>
<feature type="domain" description="Amidase" evidence="8">
    <location>
        <begin position="26"/>
        <end position="467"/>
    </location>
</feature>
<dbReference type="PANTHER" id="PTHR11895">
    <property type="entry name" value="TRANSAMIDASE"/>
    <property type="match status" value="1"/>
</dbReference>
<sequence>MDNKLITLSIKQAHEKLITKEFSARELTKEHIAHIEKTDGNIRAYVSNTFDDALAEADRVDERIRLGDVLSPLAGIPAAIKDNILIRGHRATAGSKMLETYIASYDATVIERLRKQQTVFLGKTNMDEFAMGSSTENSAFFPTKNPVDVSRVPGGSSGGSAAAVASHQAVFALGSDTGGSIRQPASFCGVVGMKPTYGAVSRHGLMAMASSLDQIGPITRSVEDAELVFQALAGKDPFDATSVTARSVPVIKGLRGARIGVPKEYFDVEGMDTGVRASVERALVEMEKAGAKLVAISLPNTKHAISVYYIIMPAEVSSNLARYDGIRYGYSTYKAGGDDVLADVYERSRSEGFGKEVQRRIMLGTYVLSAGYYDAYYKKAQQVRTKIKEDFEKAFENVDIIATPTTPTSAFRFGEKTKDPLSMYLEDIFTIPANLAGLPALSLPCGMTNGLPVGLQLVAPWFAEESIFAVGKEYEHVTRGV</sequence>
<dbReference type="Gene3D" id="3.90.1300.10">
    <property type="entry name" value="Amidase signature (AS) domain"/>
    <property type="match status" value="1"/>
</dbReference>
<dbReference type="GO" id="GO:0006412">
    <property type="term" value="P:translation"/>
    <property type="evidence" value="ECO:0007669"/>
    <property type="project" value="UniProtKB-UniRule"/>
</dbReference>
<feature type="active site" description="Charge relay system" evidence="7">
    <location>
        <position position="156"/>
    </location>
</feature>
<feature type="active site" description="Acyl-ester intermediate" evidence="7">
    <location>
        <position position="180"/>
    </location>
</feature>
<comment type="caution">
    <text evidence="9">The sequence shown here is derived from an EMBL/GenBank/DDBJ whole genome shotgun (WGS) entry which is preliminary data.</text>
</comment>
<keyword evidence="5 7" id="KW-0648">Protein biosynthesis</keyword>
<comment type="function">
    <text evidence="7">Allows the formation of correctly charged Gln-tRNA(Gln) through the transamidation of misacylated Glu-tRNA(Gln) in organisms which lack glutaminyl-tRNA synthetase. The reaction takes place in the presence of glutamine and ATP through an activated gamma-phospho-Glu-tRNA(Gln).</text>
</comment>
<keyword evidence="9" id="KW-0808">Transferase</keyword>
<dbReference type="GO" id="GO:0005524">
    <property type="term" value="F:ATP binding"/>
    <property type="evidence" value="ECO:0007669"/>
    <property type="project" value="UniProtKB-KW"/>
</dbReference>
<dbReference type="Pfam" id="PF01425">
    <property type="entry name" value="Amidase"/>
    <property type="match status" value="1"/>
</dbReference>
<dbReference type="EC" id="6.3.5.7" evidence="7"/>
<dbReference type="SUPFAM" id="SSF75304">
    <property type="entry name" value="Amidase signature (AS) enzymes"/>
    <property type="match status" value="1"/>
</dbReference>
<dbReference type="GO" id="GO:0030956">
    <property type="term" value="C:glutamyl-tRNA(Gln) amidotransferase complex"/>
    <property type="evidence" value="ECO:0007669"/>
    <property type="project" value="InterPro"/>
</dbReference>
<dbReference type="InterPro" id="IPR023631">
    <property type="entry name" value="Amidase_dom"/>
</dbReference>
<evidence type="ECO:0000256" key="4">
    <source>
        <dbReference type="ARBA" id="ARBA00022840"/>
    </source>
</evidence>